<dbReference type="EMBL" id="QGGU01000002">
    <property type="protein sequence ID" value="PWK53926.1"/>
    <property type="molecule type" value="Genomic_DNA"/>
</dbReference>
<dbReference type="SUPFAM" id="SSF55874">
    <property type="entry name" value="ATPase domain of HSP90 chaperone/DNA topoisomerase II/histidine kinase"/>
    <property type="match status" value="1"/>
</dbReference>
<keyword evidence="13" id="KW-0472">Membrane</keyword>
<feature type="domain" description="Histidine kinase" evidence="14">
    <location>
        <begin position="401"/>
        <end position="623"/>
    </location>
</feature>
<protein>
    <recommendedName>
        <fullName evidence="11">Sensory/regulatory protein RpfC</fullName>
        <ecNumber evidence="3">2.7.13.3</ecNumber>
    </recommendedName>
</protein>
<sequence length="772" mass="87144">MFFMNKTTIGFKIALGFLLVFFIFLMLAIFIIDRLSGMHDSISNLTRISQNSITVLDINKDIADLQRSALVYGQSGTDAIIKKMSLTYDNITDNLSRVQSDTNDRQSKQLIENMQEVVRRYGDNISVLKSRYQFRRELMNIKLPQIRQLGLDYLEQLRNKSALNNNIESQLLISELTRSWLQINLDSELFLYEKEYPLKKSVYSNIQKILKASSGLSQPELRLTNVLPQHNLPPAYDNFYFSDLIRQFKRVFDQAVQANRVYSSLVNVVMAGEAIEFTTLSKKLRQRTIDLLKDISQSTTKNVFQGEQVIKLSLLISAPLVLLIIIYYHTTISRAIRTLADAFNELLQGNLNYAIPGLNRKDEIGELANAANAYKDVGEKLKKEKAKAEEITKIKSEFLANMSHEIRTPMNGILGMVSLLHGTKLNAEQEDMLNTISSSGKSLLTILNDILDLSKVESGKIELEKKSFSLKDLLNELTFTFTNLANEKEIGFSLAIVSEHYPEYIIGDVTRLKQILINLLTNAIKFTEQGSVDLQVSCTPLKNKHYDIQFRVIDTGIGISEQAQESLFQAFSQADTSITRKFGGTGLGLTISAKLANLMGSSISLYSSPGKGSIFEFEVTLPEGDKPQKKITNTVKPKFNSDIKILLVEDNPVNIKIASMMITKLGYACDIAENGEQAVEMVKRNNYHMIFMDMQMPVMDGIEATEIIKQLEQGKHVPIIAMTANVLNEDKEKCFQAGMEYFIPKPINISIIEDTIDRVIESEKNNESVLEE</sequence>
<accession>A0A316G209</accession>
<dbReference type="SUPFAM" id="SSF158472">
    <property type="entry name" value="HAMP domain-like"/>
    <property type="match status" value="1"/>
</dbReference>
<dbReference type="Gene3D" id="6.10.340.10">
    <property type="match status" value="1"/>
</dbReference>
<evidence type="ECO:0000256" key="2">
    <source>
        <dbReference type="ARBA" id="ARBA00004370"/>
    </source>
</evidence>
<evidence type="ECO:0000259" key="16">
    <source>
        <dbReference type="PROSITE" id="PS50885"/>
    </source>
</evidence>
<keyword evidence="18" id="KW-1185">Reference proteome</keyword>
<evidence type="ECO:0000256" key="5">
    <source>
        <dbReference type="ARBA" id="ARBA00022679"/>
    </source>
</evidence>
<dbReference type="AlphaFoldDB" id="A0A316G209"/>
<dbReference type="GO" id="GO:0016020">
    <property type="term" value="C:membrane"/>
    <property type="evidence" value="ECO:0007669"/>
    <property type="project" value="UniProtKB-SubCell"/>
</dbReference>
<dbReference type="InterPro" id="IPR036890">
    <property type="entry name" value="HATPase_C_sf"/>
</dbReference>
<dbReference type="InterPro" id="IPR003661">
    <property type="entry name" value="HisK_dim/P_dom"/>
</dbReference>
<dbReference type="InterPro" id="IPR036097">
    <property type="entry name" value="HisK_dim/P_sf"/>
</dbReference>
<dbReference type="EC" id="2.7.13.3" evidence="3"/>
<evidence type="ECO:0000256" key="6">
    <source>
        <dbReference type="ARBA" id="ARBA00022741"/>
    </source>
</evidence>
<comment type="caution">
    <text evidence="17">The sequence shown here is derived from an EMBL/GenBank/DDBJ whole genome shotgun (WGS) entry which is preliminary data.</text>
</comment>
<dbReference type="Gene3D" id="3.40.50.2300">
    <property type="match status" value="1"/>
</dbReference>
<feature type="domain" description="Response regulatory" evidence="15">
    <location>
        <begin position="644"/>
        <end position="760"/>
    </location>
</feature>
<keyword evidence="13" id="KW-0812">Transmembrane</keyword>
<feature type="transmembrane region" description="Helical" evidence="13">
    <location>
        <begin position="13"/>
        <end position="32"/>
    </location>
</feature>
<evidence type="ECO:0000313" key="17">
    <source>
        <dbReference type="EMBL" id="PWK53926.1"/>
    </source>
</evidence>
<keyword evidence="6" id="KW-0547">Nucleotide-binding</keyword>
<keyword evidence="7 17" id="KW-0418">Kinase</keyword>
<dbReference type="OrthoDB" id="6724607at2"/>
<dbReference type="CDD" id="cd00082">
    <property type="entry name" value="HisKA"/>
    <property type="match status" value="1"/>
</dbReference>
<evidence type="ECO:0000256" key="1">
    <source>
        <dbReference type="ARBA" id="ARBA00000085"/>
    </source>
</evidence>
<feature type="modified residue" description="4-aspartylphosphate" evidence="12">
    <location>
        <position position="693"/>
    </location>
</feature>
<dbReference type="FunFam" id="3.30.565.10:FF:000010">
    <property type="entry name" value="Sensor histidine kinase RcsC"/>
    <property type="match status" value="1"/>
</dbReference>
<evidence type="ECO:0000256" key="13">
    <source>
        <dbReference type="SAM" id="Phobius"/>
    </source>
</evidence>
<comment type="catalytic activity">
    <reaction evidence="1">
        <text>ATP + protein L-histidine = ADP + protein N-phospho-L-histidine.</text>
        <dbReference type="EC" id="2.7.13.3"/>
    </reaction>
</comment>
<dbReference type="Pfam" id="PF02518">
    <property type="entry name" value="HATPase_c"/>
    <property type="match status" value="1"/>
</dbReference>
<dbReference type="PRINTS" id="PR00344">
    <property type="entry name" value="BCTRLSENSOR"/>
</dbReference>
<gene>
    <name evidence="17" type="ORF">C8D97_102318</name>
</gene>
<dbReference type="SUPFAM" id="SSF47384">
    <property type="entry name" value="Homodimeric domain of signal transducing histidine kinase"/>
    <property type="match status" value="1"/>
</dbReference>
<evidence type="ECO:0000256" key="11">
    <source>
        <dbReference type="ARBA" id="ARBA00068150"/>
    </source>
</evidence>
<dbReference type="GO" id="GO:0005524">
    <property type="term" value="F:ATP binding"/>
    <property type="evidence" value="ECO:0007669"/>
    <property type="project" value="UniProtKB-KW"/>
</dbReference>
<comment type="subunit">
    <text evidence="10">At low DSF concentrations, interacts with RpfF.</text>
</comment>
<evidence type="ECO:0000259" key="15">
    <source>
        <dbReference type="PROSITE" id="PS50110"/>
    </source>
</evidence>
<dbReference type="CDD" id="cd17546">
    <property type="entry name" value="REC_hyHK_CKI1_RcsC-like"/>
    <property type="match status" value="1"/>
</dbReference>
<evidence type="ECO:0000256" key="9">
    <source>
        <dbReference type="ARBA" id="ARBA00023012"/>
    </source>
</evidence>
<proteinExistence type="predicted"/>
<dbReference type="PROSITE" id="PS50110">
    <property type="entry name" value="RESPONSE_REGULATORY"/>
    <property type="match status" value="1"/>
</dbReference>
<keyword evidence="5" id="KW-0808">Transferase</keyword>
<dbReference type="Pfam" id="PF00512">
    <property type="entry name" value="HisKA"/>
    <property type="match status" value="1"/>
</dbReference>
<dbReference type="SUPFAM" id="SSF52172">
    <property type="entry name" value="CheY-like"/>
    <property type="match status" value="1"/>
</dbReference>
<dbReference type="CDD" id="cd06225">
    <property type="entry name" value="HAMP"/>
    <property type="match status" value="1"/>
</dbReference>
<evidence type="ECO:0000256" key="4">
    <source>
        <dbReference type="ARBA" id="ARBA00022553"/>
    </source>
</evidence>
<organism evidence="17 18">
    <name type="scientific">Pleionea mediterranea</name>
    <dbReference type="NCBI Taxonomy" id="523701"/>
    <lineage>
        <taxon>Bacteria</taxon>
        <taxon>Pseudomonadati</taxon>
        <taxon>Pseudomonadota</taxon>
        <taxon>Gammaproteobacteria</taxon>
        <taxon>Oceanospirillales</taxon>
        <taxon>Pleioneaceae</taxon>
        <taxon>Pleionea</taxon>
    </lineage>
</organism>
<dbReference type="SMART" id="SM00387">
    <property type="entry name" value="HATPase_c"/>
    <property type="match status" value="1"/>
</dbReference>
<dbReference type="SMART" id="SM01358">
    <property type="entry name" value="HBM"/>
    <property type="match status" value="1"/>
</dbReference>
<evidence type="ECO:0000259" key="14">
    <source>
        <dbReference type="PROSITE" id="PS50109"/>
    </source>
</evidence>
<dbReference type="PANTHER" id="PTHR45339">
    <property type="entry name" value="HYBRID SIGNAL TRANSDUCTION HISTIDINE KINASE J"/>
    <property type="match status" value="1"/>
</dbReference>
<name>A0A316G209_9GAMM</name>
<evidence type="ECO:0000256" key="8">
    <source>
        <dbReference type="ARBA" id="ARBA00022840"/>
    </source>
</evidence>
<dbReference type="PROSITE" id="PS50885">
    <property type="entry name" value="HAMP"/>
    <property type="match status" value="1"/>
</dbReference>
<evidence type="ECO:0000256" key="10">
    <source>
        <dbReference type="ARBA" id="ARBA00064003"/>
    </source>
</evidence>
<evidence type="ECO:0000256" key="7">
    <source>
        <dbReference type="ARBA" id="ARBA00022777"/>
    </source>
</evidence>
<dbReference type="InterPro" id="IPR003594">
    <property type="entry name" value="HATPase_dom"/>
</dbReference>
<dbReference type="InterPro" id="IPR004358">
    <property type="entry name" value="Sig_transdc_His_kin-like_C"/>
</dbReference>
<dbReference type="GO" id="GO:0000155">
    <property type="term" value="F:phosphorelay sensor kinase activity"/>
    <property type="evidence" value="ECO:0007669"/>
    <property type="project" value="InterPro"/>
</dbReference>
<comment type="subcellular location">
    <subcellularLocation>
        <location evidence="2">Membrane</location>
    </subcellularLocation>
</comment>
<dbReference type="PROSITE" id="PS50109">
    <property type="entry name" value="HIS_KIN"/>
    <property type="match status" value="1"/>
</dbReference>
<dbReference type="FunFam" id="1.10.287.130:FF:000002">
    <property type="entry name" value="Two-component osmosensing histidine kinase"/>
    <property type="match status" value="1"/>
</dbReference>
<reference evidence="17 18" key="1">
    <citation type="submission" date="2018-05" db="EMBL/GenBank/DDBJ databases">
        <title>Genomic Encyclopedia of Type Strains, Phase IV (KMG-IV): sequencing the most valuable type-strain genomes for metagenomic binning, comparative biology and taxonomic classification.</title>
        <authorList>
            <person name="Goeker M."/>
        </authorList>
    </citation>
    <scope>NUCLEOTIDE SEQUENCE [LARGE SCALE GENOMIC DNA]</scope>
    <source>
        <strain evidence="17 18">DSM 25350</strain>
    </source>
</reference>
<dbReference type="PANTHER" id="PTHR45339:SF1">
    <property type="entry name" value="HYBRID SIGNAL TRANSDUCTION HISTIDINE KINASE J"/>
    <property type="match status" value="1"/>
</dbReference>
<dbReference type="SMART" id="SM00448">
    <property type="entry name" value="REC"/>
    <property type="match status" value="1"/>
</dbReference>
<keyword evidence="13" id="KW-1133">Transmembrane helix</keyword>
<evidence type="ECO:0000256" key="12">
    <source>
        <dbReference type="PROSITE-ProRule" id="PRU00169"/>
    </source>
</evidence>
<dbReference type="SMART" id="SM00388">
    <property type="entry name" value="HisKA"/>
    <property type="match status" value="1"/>
</dbReference>
<dbReference type="Pfam" id="PF00072">
    <property type="entry name" value="Response_reg"/>
    <property type="match status" value="1"/>
</dbReference>
<dbReference type="InterPro" id="IPR011006">
    <property type="entry name" value="CheY-like_superfamily"/>
</dbReference>
<dbReference type="InterPro" id="IPR032255">
    <property type="entry name" value="HBM"/>
</dbReference>
<evidence type="ECO:0000256" key="3">
    <source>
        <dbReference type="ARBA" id="ARBA00012438"/>
    </source>
</evidence>
<dbReference type="Pfam" id="PF00672">
    <property type="entry name" value="HAMP"/>
    <property type="match status" value="1"/>
</dbReference>
<keyword evidence="4 12" id="KW-0597">Phosphoprotein</keyword>
<dbReference type="InterPro" id="IPR003660">
    <property type="entry name" value="HAMP_dom"/>
</dbReference>
<dbReference type="Proteomes" id="UP000245790">
    <property type="component" value="Unassembled WGS sequence"/>
</dbReference>
<feature type="domain" description="HAMP" evidence="16">
    <location>
        <begin position="330"/>
        <end position="383"/>
    </location>
</feature>
<keyword evidence="8" id="KW-0067">ATP-binding</keyword>
<evidence type="ECO:0000313" key="18">
    <source>
        <dbReference type="Proteomes" id="UP000245790"/>
    </source>
</evidence>
<dbReference type="InterPro" id="IPR005467">
    <property type="entry name" value="His_kinase_dom"/>
</dbReference>
<dbReference type="CDD" id="cd16922">
    <property type="entry name" value="HATPase_EvgS-ArcB-TorS-like"/>
    <property type="match status" value="1"/>
</dbReference>
<keyword evidence="9" id="KW-0902">Two-component regulatory system</keyword>
<dbReference type="Gene3D" id="3.30.565.10">
    <property type="entry name" value="Histidine kinase-like ATPase, C-terminal domain"/>
    <property type="match status" value="1"/>
</dbReference>
<dbReference type="Gene3D" id="1.10.287.130">
    <property type="match status" value="1"/>
</dbReference>
<dbReference type="InterPro" id="IPR001789">
    <property type="entry name" value="Sig_transdc_resp-reg_receiver"/>
</dbReference>